<feature type="compositionally biased region" description="Basic and acidic residues" evidence="1">
    <location>
        <begin position="232"/>
        <end position="271"/>
    </location>
</feature>
<comment type="caution">
    <text evidence="2">The sequence shown here is derived from an EMBL/GenBank/DDBJ whole genome shotgun (WGS) entry which is preliminary data.</text>
</comment>
<gene>
    <name evidence="2" type="ORF">DI09_60p110</name>
</gene>
<evidence type="ECO:0000313" key="2">
    <source>
        <dbReference type="EMBL" id="KGG50644.1"/>
    </source>
</evidence>
<feature type="compositionally biased region" description="Basic and acidic residues" evidence="1">
    <location>
        <begin position="209"/>
        <end position="223"/>
    </location>
</feature>
<evidence type="ECO:0000313" key="3">
    <source>
        <dbReference type="Proteomes" id="UP000029725"/>
    </source>
</evidence>
<organism evidence="2 3">
    <name type="scientific">Mitosporidium daphniae</name>
    <dbReference type="NCBI Taxonomy" id="1485682"/>
    <lineage>
        <taxon>Eukaryota</taxon>
        <taxon>Fungi</taxon>
        <taxon>Fungi incertae sedis</taxon>
        <taxon>Microsporidia</taxon>
        <taxon>Mitosporidium</taxon>
    </lineage>
</organism>
<sequence length="309" mass="35110">MAIQVQKKSLRYFENFQILWFKSSYGNGYHDNFFNLSKYYTRKQAASVISKMSPSDKGLCHENIYVRAIQKMLGWIADFELPKIADEVKNYSAQLVNLQEMILNFWELEVEECPLVIGARPILEKKLSFTAQVKLTDSENGIFCKKKLQRSLSTLFEEFKKELLADTQVLHEAITSCQKASQAQLFKAKMPNSANENQHGGEQKAPYSLKRENDDAHDGEDTRRKKINYFDNQEKRAGSADKRAGSADKRAGFADKRAGFADKHPIYEDKTPTSADKTPASADKHPSWKAAESRSKAVPFSGKRTLFGD</sequence>
<reference evidence="2 3" key="1">
    <citation type="submission" date="2014-04" db="EMBL/GenBank/DDBJ databases">
        <title>A new species of microsporidia sheds light on the evolution of extreme parasitism.</title>
        <authorList>
            <person name="Haag K.L."/>
            <person name="James T.Y."/>
            <person name="Larsson R."/>
            <person name="Schaer T.M."/>
            <person name="Refardt D."/>
            <person name="Pombert J.-F."/>
            <person name="Ebert D."/>
        </authorList>
    </citation>
    <scope>NUCLEOTIDE SEQUENCE [LARGE SCALE GENOMIC DNA]</scope>
    <source>
        <strain evidence="2 3">UGP3</strain>
        <tissue evidence="2">Spores</tissue>
    </source>
</reference>
<keyword evidence="3" id="KW-1185">Reference proteome</keyword>
<dbReference type="HOGENOM" id="CLU_900417_0_0_1"/>
<dbReference type="VEuPathDB" id="MicrosporidiaDB:DI09_60p110"/>
<dbReference type="AlphaFoldDB" id="A0A098VPA0"/>
<feature type="region of interest" description="Disordered" evidence="1">
    <location>
        <begin position="191"/>
        <end position="309"/>
    </location>
</feature>
<dbReference type="Proteomes" id="UP000029725">
    <property type="component" value="Unassembled WGS sequence"/>
</dbReference>
<dbReference type="EMBL" id="JMKJ01000566">
    <property type="protein sequence ID" value="KGG50644.1"/>
    <property type="molecule type" value="Genomic_DNA"/>
</dbReference>
<feature type="compositionally biased region" description="Basic and acidic residues" evidence="1">
    <location>
        <begin position="282"/>
        <end position="295"/>
    </location>
</feature>
<protein>
    <submittedName>
        <fullName evidence="2">Uncharacterized protein</fullName>
    </submittedName>
</protein>
<proteinExistence type="predicted"/>
<dbReference type="GeneID" id="25260465"/>
<dbReference type="RefSeq" id="XP_013237071.1">
    <property type="nucleotide sequence ID" value="XM_013381617.1"/>
</dbReference>
<name>A0A098VPA0_9MICR</name>
<evidence type="ECO:0000256" key="1">
    <source>
        <dbReference type="SAM" id="MobiDB-lite"/>
    </source>
</evidence>
<accession>A0A098VPA0</accession>